<dbReference type="GO" id="GO:0016787">
    <property type="term" value="F:hydrolase activity"/>
    <property type="evidence" value="ECO:0007669"/>
    <property type="project" value="UniProtKB-KW"/>
</dbReference>
<gene>
    <name evidence="4" type="ORF">KDL01_35670</name>
</gene>
<evidence type="ECO:0000256" key="1">
    <source>
        <dbReference type="ARBA" id="ARBA00001946"/>
    </source>
</evidence>
<dbReference type="AlphaFoldDB" id="A0A941IU69"/>
<comment type="cofactor">
    <cofactor evidence="1">
        <name>Mg(2+)</name>
        <dbReference type="ChEBI" id="CHEBI:18420"/>
    </cofactor>
</comment>
<dbReference type="PROSITE" id="PS51462">
    <property type="entry name" value="NUDIX"/>
    <property type="match status" value="1"/>
</dbReference>
<dbReference type="PANTHER" id="PTHR11839:SF18">
    <property type="entry name" value="NUDIX HYDROLASE DOMAIN-CONTAINING PROTEIN"/>
    <property type="match status" value="1"/>
</dbReference>
<evidence type="ECO:0000313" key="4">
    <source>
        <dbReference type="EMBL" id="MBR7838662.1"/>
    </source>
</evidence>
<evidence type="ECO:0000256" key="2">
    <source>
        <dbReference type="ARBA" id="ARBA00022801"/>
    </source>
</evidence>
<comment type="caution">
    <text evidence="4">The sequence shown here is derived from an EMBL/GenBank/DDBJ whole genome shotgun (WGS) entry which is preliminary data.</text>
</comment>
<dbReference type="GO" id="GO:0005829">
    <property type="term" value="C:cytosol"/>
    <property type="evidence" value="ECO:0007669"/>
    <property type="project" value="TreeGrafter"/>
</dbReference>
<evidence type="ECO:0000259" key="3">
    <source>
        <dbReference type="PROSITE" id="PS51462"/>
    </source>
</evidence>
<dbReference type="InterPro" id="IPR015797">
    <property type="entry name" value="NUDIX_hydrolase-like_dom_sf"/>
</dbReference>
<dbReference type="Proteomes" id="UP000675781">
    <property type="component" value="Unassembled WGS sequence"/>
</dbReference>
<dbReference type="Pfam" id="PF00293">
    <property type="entry name" value="NUDIX"/>
    <property type="match status" value="1"/>
</dbReference>
<dbReference type="GO" id="GO:0006753">
    <property type="term" value="P:nucleoside phosphate metabolic process"/>
    <property type="evidence" value="ECO:0007669"/>
    <property type="project" value="TreeGrafter"/>
</dbReference>
<organism evidence="4 5">
    <name type="scientific">Actinospica durhamensis</name>
    <dbReference type="NCBI Taxonomy" id="1508375"/>
    <lineage>
        <taxon>Bacteria</taxon>
        <taxon>Bacillati</taxon>
        <taxon>Actinomycetota</taxon>
        <taxon>Actinomycetes</taxon>
        <taxon>Catenulisporales</taxon>
        <taxon>Actinospicaceae</taxon>
        <taxon>Actinospica</taxon>
    </lineage>
</organism>
<feature type="domain" description="Nudix hydrolase" evidence="3">
    <location>
        <begin position="50"/>
        <end position="180"/>
    </location>
</feature>
<accession>A0A941IU69</accession>
<dbReference type="Gene3D" id="3.90.79.10">
    <property type="entry name" value="Nucleoside Triphosphate Pyrophosphohydrolase"/>
    <property type="match status" value="1"/>
</dbReference>
<keyword evidence="2 4" id="KW-0378">Hydrolase</keyword>
<reference evidence="4" key="1">
    <citation type="submission" date="2021-04" db="EMBL/GenBank/DDBJ databases">
        <title>Genome based classification of Actinospica acidithermotolerans sp. nov., an actinobacterium isolated from an Indonesian hot spring.</title>
        <authorList>
            <person name="Kusuma A.B."/>
            <person name="Putra K.E."/>
            <person name="Nafisah S."/>
            <person name="Loh J."/>
            <person name="Nouioui I."/>
            <person name="Goodfellow M."/>
        </authorList>
    </citation>
    <scope>NUCLEOTIDE SEQUENCE</scope>
    <source>
        <strain evidence="4">CSCA 57</strain>
    </source>
</reference>
<protein>
    <submittedName>
        <fullName evidence="4">NUDIX hydrolase</fullName>
    </submittedName>
</protein>
<dbReference type="SUPFAM" id="SSF55811">
    <property type="entry name" value="Nudix"/>
    <property type="match status" value="1"/>
</dbReference>
<proteinExistence type="predicted"/>
<dbReference type="RefSeq" id="WP_212533114.1">
    <property type="nucleotide sequence ID" value="NZ_JAGSOG010000314.1"/>
</dbReference>
<dbReference type="PANTHER" id="PTHR11839">
    <property type="entry name" value="UDP/ADP-SUGAR PYROPHOSPHATASE"/>
    <property type="match status" value="1"/>
</dbReference>
<dbReference type="CDD" id="cd24161">
    <property type="entry name" value="NUDIX_ADPRase_Ndx2"/>
    <property type="match status" value="1"/>
</dbReference>
<sequence length="193" mass="21524">MIEETSPAPLPEHELVATASTVVYANRWMTVREDKTLRHDGREGIFGLVDKPDFALVVPYSAGGFHLVEQYRYAVGARYWEFPQGSWETKPDADPLELARGELAEETGLRAATMTPLGHLFEAYGYCNQGFHVILATDLTQGEPDLEETEQGLISRWFSEDEVWGLIADGRLKDAPSIAALALFQRHRVSTSA</sequence>
<evidence type="ECO:0000313" key="5">
    <source>
        <dbReference type="Proteomes" id="UP000675781"/>
    </source>
</evidence>
<name>A0A941IU69_9ACTN</name>
<dbReference type="GO" id="GO:0019693">
    <property type="term" value="P:ribose phosphate metabolic process"/>
    <property type="evidence" value="ECO:0007669"/>
    <property type="project" value="TreeGrafter"/>
</dbReference>
<dbReference type="EMBL" id="JAGSOG010000314">
    <property type="protein sequence ID" value="MBR7838662.1"/>
    <property type="molecule type" value="Genomic_DNA"/>
</dbReference>
<dbReference type="InterPro" id="IPR000086">
    <property type="entry name" value="NUDIX_hydrolase_dom"/>
</dbReference>
<keyword evidence="5" id="KW-1185">Reference proteome</keyword>